<evidence type="ECO:0000313" key="1">
    <source>
        <dbReference type="EMBL" id="PNP94079.1"/>
    </source>
</evidence>
<reference evidence="1 2" key="1">
    <citation type="submission" date="2017-03" db="EMBL/GenBank/DDBJ databases">
        <authorList>
            <person name="Afonso C.L."/>
            <person name="Miller P.J."/>
            <person name="Scott M.A."/>
            <person name="Spackman E."/>
            <person name="Goraichik I."/>
            <person name="Dimitrov K.M."/>
            <person name="Suarez D.L."/>
            <person name="Swayne D.E."/>
        </authorList>
    </citation>
    <scope>NUCLEOTIDE SEQUENCE [LARGE SCALE GENOMIC DNA]</scope>
    <source>
        <strain evidence="1 2">DNF00076</strain>
    </source>
</reference>
<dbReference type="EMBL" id="NBAX01000006">
    <property type="protein sequence ID" value="PNP94079.1"/>
    <property type="molecule type" value="Genomic_DNA"/>
</dbReference>
<proteinExistence type="predicted"/>
<dbReference type="AlphaFoldDB" id="A0A2K0XHS9"/>
<organism evidence="1 2">
    <name type="scientific">Hoylesella timonensis</name>
    <dbReference type="NCBI Taxonomy" id="386414"/>
    <lineage>
        <taxon>Bacteria</taxon>
        <taxon>Pseudomonadati</taxon>
        <taxon>Bacteroidota</taxon>
        <taxon>Bacteroidia</taxon>
        <taxon>Bacteroidales</taxon>
        <taxon>Prevotellaceae</taxon>
        <taxon>Hoylesella</taxon>
    </lineage>
</organism>
<dbReference type="Proteomes" id="UP000236634">
    <property type="component" value="Unassembled WGS sequence"/>
</dbReference>
<evidence type="ECO:0000313" key="2">
    <source>
        <dbReference type="Proteomes" id="UP000236634"/>
    </source>
</evidence>
<sequence>MIKCNVTACGIISNSAVEKQNKEGHSFISFTITIPIAGSDGSGAELQVFVSAPGNKDTVEQYSTGRRVRISGTLYIRRIDDRTYYNLRTDDEIEIVKSTDEDSLKGSIDFKGKIKGEITERTNKHGNKFQTFSGVSQDKDGEKRGWLWVRFLVPKPIQQDFFKPDAYVEVKGELLFHIYQGNVNIECRTSSVEPWELTSTHTE</sequence>
<accession>A0A2K0XHS9</accession>
<protein>
    <submittedName>
        <fullName evidence="1">Uncharacterized protein</fullName>
    </submittedName>
</protein>
<name>A0A2K0XHS9_9BACT</name>
<gene>
    <name evidence="1" type="ORF">BFS16_07835</name>
</gene>
<comment type="caution">
    <text evidence="1">The sequence shown here is derived from an EMBL/GenBank/DDBJ whole genome shotgun (WGS) entry which is preliminary data.</text>
</comment>
<dbReference type="RefSeq" id="WP_103003501.1">
    <property type="nucleotide sequence ID" value="NZ_JBETXH010000001.1"/>
</dbReference>